<protein>
    <submittedName>
        <fullName evidence="1">Type IX secretion system membrane protein PorP/SprF</fullName>
    </submittedName>
</protein>
<organism evidence="1 2">
    <name type="scientific">Flammeovirga pectinis</name>
    <dbReference type="NCBI Taxonomy" id="2494373"/>
    <lineage>
        <taxon>Bacteria</taxon>
        <taxon>Pseudomonadati</taxon>
        <taxon>Bacteroidota</taxon>
        <taxon>Cytophagia</taxon>
        <taxon>Cytophagales</taxon>
        <taxon>Flammeovirgaceae</taxon>
        <taxon>Flammeovirga</taxon>
    </lineage>
</organism>
<gene>
    <name evidence="1" type="ORF">EI427_07135</name>
</gene>
<keyword evidence="2" id="KW-1185">Reference proteome</keyword>
<proteinExistence type="predicted"/>
<evidence type="ECO:0000313" key="2">
    <source>
        <dbReference type="Proteomes" id="UP000267268"/>
    </source>
</evidence>
<dbReference type="KEGG" id="fll:EI427_07135"/>
<dbReference type="Pfam" id="PF11751">
    <property type="entry name" value="PorP_SprF"/>
    <property type="match status" value="1"/>
</dbReference>
<evidence type="ECO:0000313" key="1">
    <source>
        <dbReference type="EMBL" id="AZQ62019.1"/>
    </source>
</evidence>
<dbReference type="InterPro" id="IPR019861">
    <property type="entry name" value="PorP/SprF_Bacteroidetes"/>
</dbReference>
<reference evidence="1 2" key="1">
    <citation type="submission" date="2018-12" db="EMBL/GenBank/DDBJ databases">
        <title>Flammeovirga pectinis sp. nov., isolated from the gut of the Korean scallop, Patinopecten yessoensis.</title>
        <authorList>
            <person name="Bae J.-W."/>
            <person name="Jeong Y.-S."/>
            <person name="Kang W."/>
        </authorList>
    </citation>
    <scope>NUCLEOTIDE SEQUENCE [LARGE SCALE GENOMIC DNA]</scope>
    <source>
        <strain evidence="1 2">L12M1</strain>
    </source>
</reference>
<dbReference type="AlphaFoldDB" id="A0A3Q9FPT3"/>
<dbReference type="OrthoDB" id="1186563at2"/>
<dbReference type="NCBIfam" id="TIGR03519">
    <property type="entry name" value="T9SS_PorP_fam"/>
    <property type="match status" value="1"/>
</dbReference>
<dbReference type="Proteomes" id="UP000267268">
    <property type="component" value="Chromosome 1"/>
</dbReference>
<dbReference type="EMBL" id="CP034562">
    <property type="protein sequence ID" value="AZQ62019.1"/>
    <property type="molecule type" value="Genomic_DNA"/>
</dbReference>
<accession>A0A3Q9FPT3</accession>
<name>A0A3Q9FPT3_9BACT</name>
<sequence>MLLKALSIQTIPKAAMRPNLHYYFYLLLIILFINNSNCSAQDTQFSQYYATPLYLNPALTGSSEETRAIVNYRNQWVGLPSSITSFMASFDHKFKYKSFALGGYIKQDNYGVNEGTPLKHNEIIASGSYTIGITKYMGLNLGLQVGYGQNRLDRSALVFNDQLDSFGFTGATTNEPFVTDQVSYADVSTGAMFFGEKYWAGVSIFHLTQPNISFLGEQAYLPVRFAFEAGYKIPLEYKGHYSHIPNYRRKSLTLAMHYQSQGKNDQLSLGAYFHYQPLLFGVWYRGLPLLKESEKDNAINHDAIVLLTGIKVANFNFGYSYDITLSDLPQQHANSHEISLQYTFNLYKDYRKKPKRKPLELSCPSPNL</sequence>